<dbReference type="SUPFAM" id="SSF55831">
    <property type="entry name" value="Thymidylate synthase/dCMP hydroxymethylase"/>
    <property type="match status" value="1"/>
</dbReference>
<dbReference type="InterPro" id="IPR036926">
    <property type="entry name" value="Thymidate_synth/dCMP_Mease_sf"/>
</dbReference>
<dbReference type="AlphaFoldDB" id="A0A0P7ZB96"/>
<dbReference type="GO" id="GO:0005737">
    <property type="term" value="C:cytoplasm"/>
    <property type="evidence" value="ECO:0007669"/>
    <property type="project" value="InterPro"/>
</dbReference>
<reference evidence="5 6" key="1">
    <citation type="submission" date="2015-09" db="EMBL/GenBank/DDBJ databases">
        <title>A metagenomics-based metabolic model of nitrate-dependent anaerobic oxidation of methane by Methanoperedens-like archaea.</title>
        <authorList>
            <person name="Arshad A."/>
            <person name="Speth D.R."/>
            <person name="De Graaf R.M."/>
            <person name="Op Den Camp H.J."/>
            <person name="Jetten M.S."/>
            <person name="Welte C.U."/>
        </authorList>
    </citation>
    <scope>NUCLEOTIDE SEQUENCE [LARGE SCALE GENOMIC DNA]</scope>
</reference>
<protein>
    <submittedName>
        <fullName evidence="5">Thymidylate synthase</fullName>
    </submittedName>
</protein>
<proteinExistence type="predicted"/>
<dbReference type="Proteomes" id="UP000050360">
    <property type="component" value="Unassembled WGS sequence"/>
</dbReference>
<sequence length="230" mass="27067">MSMKYPPTNLIQAFGLADAWAQAVNFVMKNGMEIKTEYGPMSKDICSVIEIREPFAEPMLHPQFPTKELHVKEYLRQWERDYDWKKQGFEYNYMDRLINYPSRGKDVDQLKAIKDLLPKGVSRRRQAITWIPERDLFVPEDQPCLQRIWVRAIGEGNAEMHCMWRSRDLFAAWNSNMVGLVTMIRREVLEPNNLKLVKVVDFCNSLHIYEADWEAASKVKPLPKSPQMMR</sequence>
<dbReference type="GO" id="GO:0004799">
    <property type="term" value="F:thymidylate synthase activity"/>
    <property type="evidence" value="ECO:0007669"/>
    <property type="project" value="InterPro"/>
</dbReference>
<comment type="caution">
    <text evidence="5">The sequence shown here is derived from an EMBL/GenBank/DDBJ whole genome shotgun (WGS) entry which is preliminary data.</text>
</comment>
<dbReference type="EMBL" id="LKCM01000295">
    <property type="protein sequence ID" value="KPQ41831.1"/>
    <property type="molecule type" value="Genomic_DNA"/>
</dbReference>
<dbReference type="Pfam" id="PF00303">
    <property type="entry name" value="Thymidylat_synt"/>
    <property type="match status" value="1"/>
</dbReference>
<evidence type="ECO:0000256" key="1">
    <source>
        <dbReference type="ARBA" id="ARBA00022490"/>
    </source>
</evidence>
<dbReference type="InterPro" id="IPR014620">
    <property type="entry name" value="Thymidylate_synthase_arc"/>
</dbReference>
<dbReference type="GO" id="GO:0006235">
    <property type="term" value="P:dTTP biosynthetic process"/>
    <property type="evidence" value="ECO:0007669"/>
    <property type="project" value="InterPro"/>
</dbReference>
<dbReference type="InterPro" id="IPR023451">
    <property type="entry name" value="Thymidate_synth/dCMP_Mease_dom"/>
</dbReference>
<accession>A0A0P7ZB96</accession>
<feature type="domain" description="Thymidylate synthase/dCMP hydroxymethylase" evidence="4">
    <location>
        <begin position="76"/>
        <end position="217"/>
    </location>
</feature>
<organism evidence="5 6">
    <name type="scientific">Candidatus Methanoperedens nitratireducens</name>
    <dbReference type="NCBI Taxonomy" id="1392998"/>
    <lineage>
        <taxon>Archaea</taxon>
        <taxon>Methanobacteriati</taxon>
        <taxon>Methanobacteriota</taxon>
        <taxon>Stenosarchaea group</taxon>
        <taxon>Methanomicrobia</taxon>
        <taxon>Methanosarcinales</taxon>
        <taxon>ANME-2 cluster</taxon>
        <taxon>Candidatus Methanoperedentaceae</taxon>
        <taxon>Candidatus Methanoperedens</taxon>
    </lineage>
</organism>
<evidence type="ECO:0000256" key="3">
    <source>
        <dbReference type="ARBA" id="ARBA00022727"/>
    </source>
</evidence>
<dbReference type="Gene3D" id="3.30.572.10">
    <property type="entry name" value="Thymidylate synthase/dCMP hydroxymethylase domain"/>
    <property type="match status" value="1"/>
</dbReference>
<evidence type="ECO:0000313" key="6">
    <source>
        <dbReference type="Proteomes" id="UP000050360"/>
    </source>
</evidence>
<evidence type="ECO:0000313" key="5">
    <source>
        <dbReference type="EMBL" id="KPQ41831.1"/>
    </source>
</evidence>
<evidence type="ECO:0000256" key="2">
    <source>
        <dbReference type="ARBA" id="ARBA00022679"/>
    </source>
</evidence>
<name>A0A0P7ZB96_9EURY</name>
<evidence type="ECO:0000259" key="4">
    <source>
        <dbReference type="Pfam" id="PF00303"/>
    </source>
</evidence>
<gene>
    <name evidence="5" type="ORF">MPEBLZ_03617</name>
</gene>
<keyword evidence="2" id="KW-0808">Transferase</keyword>
<keyword evidence="1" id="KW-0963">Cytoplasm</keyword>
<keyword evidence="3" id="KW-0545">Nucleotide biosynthesis</keyword>
<dbReference type="PIRSF" id="PIRSF036752">
    <property type="entry name" value="TSase_MJ051"/>
    <property type="match status" value="1"/>
</dbReference>